<keyword evidence="3" id="KW-0001">2Fe-2S</keyword>
<dbReference type="AlphaFoldDB" id="A0A2W1JM82"/>
<comment type="similarity">
    <text evidence="1">Belongs to the 2Fe2S plant-type ferredoxin family.</text>
</comment>
<dbReference type="InterPro" id="IPR001041">
    <property type="entry name" value="2Fe-2S_ferredoxin-type"/>
</dbReference>
<dbReference type="PANTHER" id="PTHR43112:SF3">
    <property type="entry name" value="FERREDOXIN-2, CHLOROPLASTIC"/>
    <property type="match status" value="1"/>
</dbReference>
<keyword evidence="2" id="KW-0813">Transport</keyword>
<proteinExistence type="inferred from homology"/>
<dbReference type="GO" id="GO:0046872">
    <property type="term" value="F:metal ion binding"/>
    <property type="evidence" value="ECO:0007669"/>
    <property type="project" value="UniProtKB-KW"/>
</dbReference>
<keyword evidence="6" id="KW-0408">Iron</keyword>
<keyword evidence="11" id="KW-1185">Reference proteome</keyword>
<keyword evidence="5" id="KW-0249">Electron transport</keyword>
<evidence type="ECO:0000256" key="3">
    <source>
        <dbReference type="ARBA" id="ARBA00022714"/>
    </source>
</evidence>
<evidence type="ECO:0000313" key="11">
    <source>
        <dbReference type="Proteomes" id="UP000248857"/>
    </source>
</evidence>
<evidence type="ECO:0000259" key="9">
    <source>
        <dbReference type="PROSITE" id="PS51085"/>
    </source>
</evidence>
<dbReference type="Gene3D" id="3.10.20.30">
    <property type="match status" value="1"/>
</dbReference>
<evidence type="ECO:0000256" key="1">
    <source>
        <dbReference type="ARBA" id="ARBA00007874"/>
    </source>
</evidence>
<dbReference type="GO" id="GO:0022900">
    <property type="term" value="P:electron transport chain"/>
    <property type="evidence" value="ECO:0007669"/>
    <property type="project" value="InterPro"/>
</dbReference>
<feature type="domain" description="2Fe-2S ferredoxin-type" evidence="9">
    <location>
        <begin position="8"/>
        <end position="99"/>
    </location>
</feature>
<dbReference type="OrthoDB" id="462043at2"/>
<dbReference type="InterPro" id="IPR036010">
    <property type="entry name" value="2Fe-2S_ferredoxin-like_sf"/>
</dbReference>
<accession>A0A2W1JM82</accession>
<evidence type="ECO:0000256" key="8">
    <source>
        <dbReference type="ARBA" id="ARBA00034078"/>
    </source>
</evidence>
<gene>
    <name evidence="10" type="primary">petF1_3</name>
    <name evidence="10" type="ORF">C1752_04371</name>
</gene>
<evidence type="ECO:0000256" key="4">
    <source>
        <dbReference type="ARBA" id="ARBA00022723"/>
    </source>
</evidence>
<organism evidence="10 11">
    <name type="scientific">Acaryochloris thomasi RCC1774</name>
    <dbReference type="NCBI Taxonomy" id="1764569"/>
    <lineage>
        <taxon>Bacteria</taxon>
        <taxon>Bacillati</taxon>
        <taxon>Cyanobacteriota</taxon>
        <taxon>Cyanophyceae</taxon>
        <taxon>Acaryochloridales</taxon>
        <taxon>Acaryochloridaceae</taxon>
        <taxon>Acaryochloris</taxon>
        <taxon>Acaryochloris thomasi</taxon>
    </lineage>
</organism>
<dbReference type="CDD" id="cd00207">
    <property type="entry name" value="fer2"/>
    <property type="match status" value="1"/>
</dbReference>
<evidence type="ECO:0000256" key="2">
    <source>
        <dbReference type="ARBA" id="ARBA00022448"/>
    </source>
</evidence>
<reference evidence="10 11" key="1">
    <citation type="journal article" date="2018" name="Sci. Rep.">
        <title>A novel species of the marine cyanobacterium Acaryochloris with a unique pigment content and lifestyle.</title>
        <authorList>
            <person name="Partensky F."/>
            <person name="Six C."/>
            <person name="Ratin M."/>
            <person name="Garczarek L."/>
            <person name="Vaulot D."/>
            <person name="Probert I."/>
            <person name="Calteau A."/>
            <person name="Gourvil P."/>
            <person name="Marie D."/>
            <person name="Grebert T."/>
            <person name="Bouchier C."/>
            <person name="Le Panse S."/>
            <person name="Gachenot M."/>
            <person name="Rodriguez F."/>
            <person name="Garrido J.L."/>
        </authorList>
    </citation>
    <scope>NUCLEOTIDE SEQUENCE [LARGE SCALE GENOMIC DNA]</scope>
    <source>
        <strain evidence="10 11">RCC1774</strain>
    </source>
</reference>
<keyword evidence="7" id="KW-0411">Iron-sulfur</keyword>
<evidence type="ECO:0000256" key="5">
    <source>
        <dbReference type="ARBA" id="ARBA00022982"/>
    </source>
</evidence>
<evidence type="ECO:0000256" key="6">
    <source>
        <dbReference type="ARBA" id="ARBA00023004"/>
    </source>
</evidence>
<dbReference type="SUPFAM" id="SSF54292">
    <property type="entry name" value="2Fe-2S ferredoxin-like"/>
    <property type="match status" value="1"/>
</dbReference>
<sequence length="105" mass="11476">MSGNGEIYSITLVNETEGLNTTIQVREDEYIYDAAVAQNVDIPVSCCAGVCVTCAGKILEGDVDQEHNFLKPDELEAGFVLTCRAYPQSNCVIQTHQEDSLLALY</sequence>
<evidence type="ECO:0000256" key="7">
    <source>
        <dbReference type="ARBA" id="ARBA00023014"/>
    </source>
</evidence>
<dbReference type="InterPro" id="IPR010241">
    <property type="entry name" value="Fd_pln"/>
</dbReference>
<keyword evidence="4" id="KW-0479">Metal-binding</keyword>
<name>A0A2W1JM82_9CYAN</name>
<dbReference type="Proteomes" id="UP000248857">
    <property type="component" value="Unassembled WGS sequence"/>
</dbReference>
<dbReference type="NCBIfam" id="TIGR02008">
    <property type="entry name" value="fdx_plant"/>
    <property type="match status" value="1"/>
</dbReference>
<comment type="cofactor">
    <cofactor evidence="8">
        <name>[2Fe-2S] cluster</name>
        <dbReference type="ChEBI" id="CHEBI:190135"/>
    </cofactor>
</comment>
<protein>
    <submittedName>
        <fullName evidence="10">Ferredoxin-1</fullName>
    </submittedName>
</protein>
<dbReference type="InterPro" id="IPR012675">
    <property type="entry name" value="Beta-grasp_dom_sf"/>
</dbReference>
<dbReference type="PROSITE" id="PS51085">
    <property type="entry name" value="2FE2S_FER_2"/>
    <property type="match status" value="1"/>
</dbReference>
<evidence type="ECO:0000313" key="10">
    <source>
        <dbReference type="EMBL" id="PZD71992.1"/>
    </source>
</evidence>
<dbReference type="RefSeq" id="WP_110987604.1">
    <property type="nucleotide sequence ID" value="NZ_CAWNWM010000013.1"/>
</dbReference>
<comment type="caution">
    <text evidence="10">The sequence shown here is derived from an EMBL/GenBank/DDBJ whole genome shotgun (WGS) entry which is preliminary data.</text>
</comment>
<dbReference type="Pfam" id="PF00111">
    <property type="entry name" value="Fer2"/>
    <property type="match status" value="1"/>
</dbReference>
<dbReference type="EMBL" id="PQWO01000013">
    <property type="protein sequence ID" value="PZD71992.1"/>
    <property type="molecule type" value="Genomic_DNA"/>
</dbReference>
<dbReference type="GO" id="GO:0051537">
    <property type="term" value="F:2 iron, 2 sulfur cluster binding"/>
    <property type="evidence" value="ECO:0007669"/>
    <property type="project" value="UniProtKB-KW"/>
</dbReference>
<dbReference type="PANTHER" id="PTHR43112">
    <property type="entry name" value="FERREDOXIN"/>
    <property type="match status" value="1"/>
</dbReference>
<dbReference type="GO" id="GO:0009055">
    <property type="term" value="F:electron transfer activity"/>
    <property type="evidence" value="ECO:0007669"/>
    <property type="project" value="InterPro"/>
</dbReference>